<keyword evidence="1" id="KW-0812">Transmembrane</keyword>
<dbReference type="EMBL" id="PKMF04000073">
    <property type="protein sequence ID" value="KAK7852648.1"/>
    <property type="molecule type" value="Genomic_DNA"/>
</dbReference>
<accession>A0AAW0LLV8</accession>
<feature type="transmembrane region" description="Helical" evidence="1">
    <location>
        <begin position="60"/>
        <end position="84"/>
    </location>
</feature>
<sequence>MNSIMRGLNVWWLKPRPCWEILKMSVLGTVWLLFRGEKYLRLKWQLITRHYFNFSSQISTIVWFPSSCGWYAVVVNTIAGGLMVMW</sequence>
<comment type="caution">
    <text evidence="2">The sequence shown here is derived from an EMBL/GenBank/DDBJ whole genome shotgun (WGS) entry which is preliminary data.</text>
</comment>
<dbReference type="Proteomes" id="UP000237347">
    <property type="component" value="Unassembled WGS sequence"/>
</dbReference>
<name>A0AAW0LLV8_QUESU</name>
<evidence type="ECO:0000313" key="2">
    <source>
        <dbReference type="EMBL" id="KAK7852648.1"/>
    </source>
</evidence>
<keyword evidence="1" id="KW-1133">Transmembrane helix</keyword>
<organism evidence="2 3">
    <name type="scientific">Quercus suber</name>
    <name type="common">Cork oak</name>
    <dbReference type="NCBI Taxonomy" id="58331"/>
    <lineage>
        <taxon>Eukaryota</taxon>
        <taxon>Viridiplantae</taxon>
        <taxon>Streptophyta</taxon>
        <taxon>Embryophyta</taxon>
        <taxon>Tracheophyta</taxon>
        <taxon>Spermatophyta</taxon>
        <taxon>Magnoliopsida</taxon>
        <taxon>eudicotyledons</taxon>
        <taxon>Gunneridae</taxon>
        <taxon>Pentapetalae</taxon>
        <taxon>rosids</taxon>
        <taxon>fabids</taxon>
        <taxon>Fagales</taxon>
        <taxon>Fagaceae</taxon>
        <taxon>Quercus</taxon>
    </lineage>
</organism>
<reference evidence="2 3" key="1">
    <citation type="journal article" date="2018" name="Sci. Data">
        <title>The draft genome sequence of cork oak.</title>
        <authorList>
            <person name="Ramos A.M."/>
            <person name="Usie A."/>
            <person name="Barbosa P."/>
            <person name="Barros P.M."/>
            <person name="Capote T."/>
            <person name="Chaves I."/>
            <person name="Simoes F."/>
            <person name="Abreu I."/>
            <person name="Carrasquinho I."/>
            <person name="Faro C."/>
            <person name="Guimaraes J.B."/>
            <person name="Mendonca D."/>
            <person name="Nobrega F."/>
            <person name="Rodrigues L."/>
            <person name="Saibo N.J.M."/>
            <person name="Varela M.C."/>
            <person name="Egas C."/>
            <person name="Matos J."/>
            <person name="Miguel C.M."/>
            <person name="Oliveira M.M."/>
            <person name="Ricardo C.P."/>
            <person name="Goncalves S."/>
        </authorList>
    </citation>
    <scope>NUCLEOTIDE SEQUENCE [LARGE SCALE GENOMIC DNA]</scope>
    <source>
        <strain evidence="3">cv. HL8</strain>
    </source>
</reference>
<protein>
    <submittedName>
        <fullName evidence="2">Uncharacterized protein</fullName>
    </submittedName>
</protein>
<keyword evidence="1" id="KW-0472">Membrane</keyword>
<proteinExistence type="predicted"/>
<evidence type="ECO:0000313" key="3">
    <source>
        <dbReference type="Proteomes" id="UP000237347"/>
    </source>
</evidence>
<gene>
    <name evidence="2" type="ORF">CFP56_038308</name>
</gene>
<keyword evidence="3" id="KW-1185">Reference proteome</keyword>
<dbReference type="AlphaFoldDB" id="A0AAW0LLV8"/>
<evidence type="ECO:0000256" key="1">
    <source>
        <dbReference type="SAM" id="Phobius"/>
    </source>
</evidence>